<keyword evidence="10" id="KW-1185">Reference proteome</keyword>
<feature type="transmembrane region" description="Helical" evidence="7">
    <location>
        <begin position="249"/>
        <end position="274"/>
    </location>
</feature>
<evidence type="ECO:0000256" key="5">
    <source>
        <dbReference type="ARBA" id="ARBA00022989"/>
    </source>
</evidence>
<dbReference type="Gene3D" id="1.10.3720.10">
    <property type="entry name" value="MetI-like"/>
    <property type="match status" value="1"/>
</dbReference>
<feature type="transmembrane region" description="Helical" evidence="7">
    <location>
        <begin position="189"/>
        <end position="213"/>
    </location>
</feature>
<comment type="subcellular location">
    <subcellularLocation>
        <location evidence="1 7">Cell membrane</location>
        <topology evidence="1 7">Multi-pass membrane protein</topology>
    </subcellularLocation>
</comment>
<reference evidence="9" key="1">
    <citation type="submission" date="2021-03" db="EMBL/GenBank/DDBJ databases">
        <title>Antimicrobial resistance genes in bacteria isolated from Japanese honey, and their potential for conferring macrolide and lincosamide resistance in the American foulbrood pathogen Paenibacillus larvae.</title>
        <authorList>
            <person name="Okamoto M."/>
            <person name="Kumagai M."/>
            <person name="Kanamori H."/>
            <person name="Takamatsu D."/>
        </authorList>
    </citation>
    <scope>NUCLEOTIDE SEQUENCE</scope>
    <source>
        <strain evidence="9">J40TS1</strain>
    </source>
</reference>
<keyword evidence="5 7" id="KW-1133">Transmembrane helix</keyword>
<evidence type="ECO:0000256" key="7">
    <source>
        <dbReference type="RuleBase" id="RU363032"/>
    </source>
</evidence>
<evidence type="ECO:0000256" key="3">
    <source>
        <dbReference type="ARBA" id="ARBA00022475"/>
    </source>
</evidence>
<keyword evidence="2 7" id="KW-0813">Transport</keyword>
<keyword evidence="6 7" id="KW-0472">Membrane</keyword>
<comment type="similarity">
    <text evidence="7">Belongs to the binding-protein-dependent transport system permease family.</text>
</comment>
<protein>
    <submittedName>
        <fullName evidence="9">Sugar ABC transporter permease</fullName>
    </submittedName>
</protein>
<dbReference type="PANTHER" id="PTHR43227:SF11">
    <property type="entry name" value="BLL4140 PROTEIN"/>
    <property type="match status" value="1"/>
</dbReference>
<dbReference type="Proteomes" id="UP000683139">
    <property type="component" value="Unassembled WGS sequence"/>
</dbReference>
<dbReference type="Pfam" id="PF00528">
    <property type="entry name" value="BPD_transp_1"/>
    <property type="match status" value="1"/>
</dbReference>
<dbReference type="InterPro" id="IPR050809">
    <property type="entry name" value="UgpAE/MalFG_permease"/>
</dbReference>
<evidence type="ECO:0000259" key="8">
    <source>
        <dbReference type="PROSITE" id="PS50928"/>
    </source>
</evidence>
<dbReference type="EMBL" id="BOSE01000013">
    <property type="protein sequence ID" value="GIP19159.1"/>
    <property type="molecule type" value="Genomic_DNA"/>
</dbReference>
<evidence type="ECO:0000256" key="2">
    <source>
        <dbReference type="ARBA" id="ARBA00022448"/>
    </source>
</evidence>
<sequence>MLIPSIVLVFIYSYLPLYGMIIAFQDYNPGLGFSSPWVGMENFEHVFRQPNFIRTIWNTLYMSFFKLIGGVVVPVIFALLLNEVGRTLMKRTFQTLVYIPNFLSWVIMAGIMVDILSAEGIVNSFLGLLGMEPISFLGNPSLFPWTMIISDIWKGFGFGTVVYLAALTSIDPGLYEAALIDGAKRWKQTIYITLPLLAPTIILMTVLALGNILNAGFDQIYNLYSPVVYETGDIIDTYVYRLGIQQAQYSVGAAVGFFKSIVSCILVILSYVLAYRVAGYRIF</sequence>
<comment type="caution">
    <text evidence="9">The sequence shown here is derived from an EMBL/GenBank/DDBJ whole genome shotgun (WGS) entry which is preliminary data.</text>
</comment>
<dbReference type="GO" id="GO:0005886">
    <property type="term" value="C:plasma membrane"/>
    <property type="evidence" value="ECO:0007669"/>
    <property type="project" value="UniProtKB-SubCell"/>
</dbReference>
<dbReference type="PANTHER" id="PTHR43227">
    <property type="entry name" value="BLL4140 PROTEIN"/>
    <property type="match status" value="1"/>
</dbReference>
<name>A0A919YW34_9BACL</name>
<accession>A0A919YW34</accession>
<organism evidence="9 10">
    <name type="scientific">Paenibacillus montaniterrae</name>
    <dbReference type="NCBI Taxonomy" id="429341"/>
    <lineage>
        <taxon>Bacteria</taxon>
        <taxon>Bacillati</taxon>
        <taxon>Bacillota</taxon>
        <taxon>Bacilli</taxon>
        <taxon>Bacillales</taxon>
        <taxon>Paenibacillaceae</taxon>
        <taxon>Paenibacillus</taxon>
    </lineage>
</organism>
<dbReference type="InterPro" id="IPR000515">
    <property type="entry name" value="MetI-like"/>
</dbReference>
<keyword evidence="4 7" id="KW-0812">Transmembrane</keyword>
<proteinExistence type="inferred from homology"/>
<feature type="domain" description="ABC transmembrane type-1" evidence="8">
    <location>
        <begin position="56"/>
        <end position="270"/>
    </location>
</feature>
<evidence type="ECO:0000313" key="10">
    <source>
        <dbReference type="Proteomes" id="UP000683139"/>
    </source>
</evidence>
<evidence type="ECO:0000256" key="4">
    <source>
        <dbReference type="ARBA" id="ARBA00022692"/>
    </source>
</evidence>
<feature type="transmembrane region" description="Helical" evidence="7">
    <location>
        <begin position="60"/>
        <end position="81"/>
    </location>
</feature>
<dbReference type="AlphaFoldDB" id="A0A919YW34"/>
<dbReference type="GO" id="GO:0055085">
    <property type="term" value="P:transmembrane transport"/>
    <property type="evidence" value="ECO:0007669"/>
    <property type="project" value="InterPro"/>
</dbReference>
<keyword evidence="3" id="KW-1003">Cell membrane</keyword>
<gene>
    <name evidence="9" type="ORF">J40TS1_48010</name>
</gene>
<feature type="transmembrane region" description="Helical" evidence="7">
    <location>
        <begin position="142"/>
        <end position="168"/>
    </location>
</feature>
<feature type="transmembrane region" description="Helical" evidence="7">
    <location>
        <begin position="7"/>
        <end position="25"/>
    </location>
</feature>
<dbReference type="InterPro" id="IPR035906">
    <property type="entry name" value="MetI-like_sf"/>
</dbReference>
<evidence type="ECO:0000256" key="6">
    <source>
        <dbReference type="ARBA" id="ARBA00023136"/>
    </source>
</evidence>
<feature type="transmembrane region" description="Helical" evidence="7">
    <location>
        <begin position="102"/>
        <end position="122"/>
    </location>
</feature>
<evidence type="ECO:0000313" key="9">
    <source>
        <dbReference type="EMBL" id="GIP19159.1"/>
    </source>
</evidence>
<dbReference type="PROSITE" id="PS50928">
    <property type="entry name" value="ABC_TM1"/>
    <property type="match status" value="1"/>
</dbReference>
<dbReference type="CDD" id="cd06261">
    <property type="entry name" value="TM_PBP2"/>
    <property type="match status" value="1"/>
</dbReference>
<evidence type="ECO:0000256" key="1">
    <source>
        <dbReference type="ARBA" id="ARBA00004651"/>
    </source>
</evidence>
<dbReference type="SUPFAM" id="SSF161098">
    <property type="entry name" value="MetI-like"/>
    <property type="match status" value="1"/>
</dbReference>